<dbReference type="STRING" id="490629.SAMN05216266_10910"/>
<accession>A0A1I1ACQ9</accession>
<evidence type="ECO:0000313" key="2">
    <source>
        <dbReference type="Proteomes" id="UP000243799"/>
    </source>
</evidence>
<dbReference type="SUPFAM" id="SSF82607">
    <property type="entry name" value="YbaB-like"/>
    <property type="match status" value="1"/>
</dbReference>
<sequence length="127" mass="14192">MERPNIDAAARKASYESLRDDLLNIRSRIADITATADSPNGLISATVVGRGELRELYLDPRIYRTADSKALAEAIVDTVHEAVEMSREQLFAITRQFLPKDAKLPATDVHTDPFMHQLDKEIEGVRS</sequence>
<name>A0A1I1ACQ9_9PSEU</name>
<dbReference type="RefSeq" id="WP_091674037.1">
    <property type="nucleotide sequence ID" value="NZ_FOKG01000009.1"/>
</dbReference>
<dbReference type="OrthoDB" id="3625992at2"/>
<dbReference type="InterPro" id="IPR036894">
    <property type="entry name" value="YbaB-like_sf"/>
</dbReference>
<keyword evidence="2" id="KW-1185">Reference proteome</keyword>
<gene>
    <name evidence="1" type="ORF">SAMN05216266_10910</name>
</gene>
<keyword evidence="1" id="KW-0238">DNA-binding</keyword>
<dbReference type="Proteomes" id="UP000243799">
    <property type="component" value="Unassembled WGS sequence"/>
</dbReference>
<dbReference type="InterPro" id="IPR004401">
    <property type="entry name" value="YbaB/EbfC"/>
</dbReference>
<organism evidence="1 2">
    <name type="scientific">Amycolatopsis marina</name>
    <dbReference type="NCBI Taxonomy" id="490629"/>
    <lineage>
        <taxon>Bacteria</taxon>
        <taxon>Bacillati</taxon>
        <taxon>Actinomycetota</taxon>
        <taxon>Actinomycetes</taxon>
        <taxon>Pseudonocardiales</taxon>
        <taxon>Pseudonocardiaceae</taxon>
        <taxon>Amycolatopsis</taxon>
    </lineage>
</organism>
<evidence type="ECO:0000313" key="1">
    <source>
        <dbReference type="EMBL" id="SFB35795.1"/>
    </source>
</evidence>
<dbReference type="EMBL" id="FOKG01000009">
    <property type="protein sequence ID" value="SFB35795.1"/>
    <property type="molecule type" value="Genomic_DNA"/>
</dbReference>
<dbReference type="Pfam" id="PF02575">
    <property type="entry name" value="YbaB_DNA_bd"/>
    <property type="match status" value="1"/>
</dbReference>
<dbReference type="Gene3D" id="3.30.1310.10">
    <property type="entry name" value="Nucleoid-associated protein YbaB-like domain"/>
    <property type="match status" value="1"/>
</dbReference>
<protein>
    <submittedName>
        <fullName evidence="1">Conserved DNA-binding protein YbaB</fullName>
    </submittedName>
</protein>
<dbReference type="AlphaFoldDB" id="A0A1I1ACQ9"/>
<reference evidence="2" key="1">
    <citation type="submission" date="2016-10" db="EMBL/GenBank/DDBJ databases">
        <authorList>
            <person name="Varghese N."/>
            <person name="Submissions S."/>
        </authorList>
    </citation>
    <scope>NUCLEOTIDE SEQUENCE [LARGE SCALE GENOMIC DNA]</scope>
    <source>
        <strain evidence="2">CGMCC 4.3568</strain>
    </source>
</reference>
<dbReference type="GO" id="GO:0003677">
    <property type="term" value="F:DNA binding"/>
    <property type="evidence" value="ECO:0007669"/>
    <property type="project" value="UniProtKB-KW"/>
</dbReference>
<proteinExistence type="predicted"/>